<evidence type="ECO:0000256" key="2">
    <source>
        <dbReference type="ARBA" id="ARBA00022679"/>
    </source>
</evidence>
<keyword evidence="2" id="KW-0808">Transferase</keyword>
<evidence type="ECO:0000256" key="3">
    <source>
        <dbReference type="ARBA" id="ARBA00022786"/>
    </source>
</evidence>
<dbReference type="PANTHER" id="PTHR16079">
    <property type="entry name" value="UBIQUITIN LIGASE PROTEIN CHFR"/>
    <property type="match status" value="1"/>
</dbReference>
<sequence>MMPSRTNNSVPQHCLGCDKAFCGTYWHAQGVTQSDSHRVCSGEIFKPISEQAISGIPSSAHENNRHEQVITEKCIAQLGRTLQDVVAEWLAKLNNREIDEDAPESC</sequence>
<protein>
    <recommendedName>
        <fullName evidence="6">E3 ubiquitin-protein ligase CHFR cysteine rich domain-containing protein</fullName>
    </recommendedName>
</protein>
<dbReference type="GO" id="GO:0004842">
    <property type="term" value="F:ubiquitin-protein transferase activity"/>
    <property type="evidence" value="ECO:0007669"/>
    <property type="project" value="TreeGrafter"/>
</dbReference>
<dbReference type="AlphaFoldDB" id="A0A498INV6"/>
<comment type="caution">
    <text evidence="7">The sequence shown here is derived from an EMBL/GenBank/DDBJ whole genome shotgun (WGS) entry which is preliminary data.</text>
</comment>
<accession>A0A498INV6</accession>
<keyword evidence="5" id="KW-0131">Cell cycle</keyword>
<evidence type="ECO:0000256" key="5">
    <source>
        <dbReference type="ARBA" id="ARBA00023306"/>
    </source>
</evidence>
<keyword evidence="3" id="KW-0833">Ubl conjugation pathway</keyword>
<keyword evidence="8" id="KW-1185">Reference proteome</keyword>
<gene>
    <name evidence="7" type="ORF">DVH24_041607</name>
</gene>
<dbReference type="Pfam" id="PF17979">
    <property type="entry name" value="zf-CRD"/>
    <property type="match status" value="1"/>
</dbReference>
<dbReference type="GO" id="GO:0006511">
    <property type="term" value="P:ubiquitin-dependent protein catabolic process"/>
    <property type="evidence" value="ECO:0007669"/>
    <property type="project" value="TreeGrafter"/>
</dbReference>
<reference evidence="7 8" key="1">
    <citation type="submission" date="2018-10" db="EMBL/GenBank/DDBJ databases">
        <title>A high-quality apple genome assembly.</title>
        <authorList>
            <person name="Hu J."/>
        </authorList>
    </citation>
    <scope>NUCLEOTIDE SEQUENCE [LARGE SCALE GENOMIC DNA]</scope>
    <source>
        <strain evidence="8">cv. HFTH1</strain>
        <tissue evidence="7">Young leaf</tissue>
    </source>
</reference>
<dbReference type="GO" id="GO:0005634">
    <property type="term" value="C:nucleus"/>
    <property type="evidence" value="ECO:0007669"/>
    <property type="project" value="UniProtKB-SubCell"/>
</dbReference>
<evidence type="ECO:0000259" key="6">
    <source>
        <dbReference type="Pfam" id="PF17979"/>
    </source>
</evidence>
<comment type="subcellular location">
    <subcellularLocation>
        <location evidence="1">Nucleus</location>
    </subcellularLocation>
</comment>
<dbReference type="InterPro" id="IPR040909">
    <property type="entry name" value="CHFR_Znf-CRD"/>
</dbReference>
<evidence type="ECO:0000313" key="7">
    <source>
        <dbReference type="EMBL" id="RXH84839.1"/>
    </source>
</evidence>
<dbReference type="InterPro" id="IPR052256">
    <property type="entry name" value="E3_ubiquitin-ligase_CHFR"/>
</dbReference>
<evidence type="ECO:0000313" key="8">
    <source>
        <dbReference type="Proteomes" id="UP000290289"/>
    </source>
</evidence>
<keyword evidence="4" id="KW-0539">Nucleus</keyword>
<dbReference type="Proteomes" id="UP000290289">
    <property type="component" value="Chromosome 11"/>
</dbReference>
<evidence type="ECO:0000256" key="4">
    <source>
        <dbReference type="ARBA" id="ARBA00023242"/>
    </source>
</evidence>
<organism evidence="7 8">
    <name type="scientific">Malus domestica</name>
    <name type="common">Apple</name>
    <name type="synonym">Pyrus malus</name>
    <dbReference type="NCBI Taxonomy" id="3750"/>
    <lineage>
        <taxon>Eukaryota</taxon>
        <taxon>Viridiplantae</taxon>
        <taxon>Streptophyta</taxon>
        <taxon>Embryophyta</taxon>
        <taxon>Tracheophyta</taxon>
        <taxon>Spermatophyta</taxon>
        <taxon>Magnoliopsida</taxon>
        <taxon>eudicotyledons</taxon>
        <taxon>Gunneridae</taxon>
        <taxon>Pentapetalae</taxon>
        <taxon>rosids</taxon>
        <taxon>fabids</taxon>
        <taxon>Rosales</taxon>
        <taxon>Rosaceae</taxon>
        <taxon>Amygdaloideae</taxon>
        <taxon>Maleae</taxon>
        <taxon>Malus</taxon>
    </lineage>
</organism>
<dbReference type="PANTHER" id="PTHR16079:SF4">
    <property type="entry name" value="E3 UBIQUITIN-PROTEIN LIGASE CHFR"/>
    <property type="match status" value="1"/>
</dbReference>
<proteinExistence type="predicted"/>
<name>A0A498INV6_MALDO</name>
<dbReference type="STRING" id="3750.A0A498INV6"/>
<dbReference type="EMBL" id="RDQH01000337">
    <property type="protein sequence ID" value="RXH84839.1"/>
    <property type="molecule type" value="Genomic_DNA"/>
</dbReference>
<feature type="domain" description="E3 ubiquitin-protein ligase CHFR cysteine rich" evidence="6">
    <location>
        <begin position="1"/>
        <end position="101"/>
    </location>
</feature>
<evidence type="ECO:0000256" key="1">
    <source>
        <dbReference type="ARBA" id="ARBA00004123"/>
    </source>
</evidence>
<dbReference type="GO" id="GO:0016567">
    <property type="term" value="P:protein ubiquitination"/>
    <property type="evidence" value="ECO:0007669"/>
    <property type="project" value="TreeGrafter"/>
</dbReference>